<feature type="domain" description="Fibronectin type III-like" evidence="7">
    <location>
        <begin position="646"/>
        <end position="713"/>
    </location>
</feature>
<dbReference type="SUPFAM" id="SSF52279">
    <property type="entry name" value="Beta-D-glucan exohydrolase, C-terminal domain"/>
    <property type="match status" value="1"/>
</dbReference>
<evidence type="ECO:0000256" key="6">
    <source>
        <dbReference type="SAM" id="SignalP"/>
    </source>
</evidence>
<dbReference type="SUPFAM" id="SSF51445">
    <property type="entry name" value="(Trans)glycosidases"/>
    <property type="match status" value="1"/>
</dbReference>
<dbReference type="InterPro" id="IPR001764">
    <property type="entry name" value="Glyco_hydro_3_N"/>
</dbReference>
<keyword evidence="3" id="KW-0119">Carbohydrate metabolism</keyword>
<keyword evidence="6" id="KW-0732">Signal</keyword>
<dbReference type="Pfam" id="PF01915">
    <property type="entry name" value="Glyco_hydro_3_C"/>
    <property type="match status" value="1"/>
</dbReference>
<keyword evidence="9" id="KW-1185">Reference proteome</keyword>
<accession>A0A975IXL4</accession>
<dbReference type="PROSITE" id="PS00775">
    <property type="entry name" value="GLYCOSYL_HYDROL_F3"/>
    <property type="match status" value="1"/>
</dbReference>
<dbReference type="Pfam" id="PF14310">
    <property type="entry name" value="Fn3-like"/>
    <property type="match status" value="1"/>
</dbReference>
<dbReference type="InterPro" id="IPR026891">
    <property type="entry name" value="Fn3-like"/>
</dbReference>
<dbReference type="Gene3D" id="2.60.40.10">
    <property type="entry name" value="Immunoglobulins"/>
    <property type="match status" value="1"/>
</dbReference>
<dbReference type="GO" id="GO:0005975">
    <property type="term" value="P:carbohydrate metabolic process"/>
    <property type="evidence" value="ECO:0007669"/>
    <property type="project" value="InterPro"/>
</dbReference>
<dbReference type="GO" id="GO:0004553">
    <property type="term" value="F:hydrolase activity, hydrolyzing O-glycosyl compounds"/>
    <property type="evidence" value="ECO:0007669"/>
    <property type="project" value="InterPro"/>
</dbReference>
<name>A0A975IXL4_9CAUL</name>
<reference evidence="8" key="1">
    <citation type="submission" date="2021-04" db="EMBL/GenBank/DDBJ databases">
        <title>The complete genome sequence of Caulobacter sp. S6.</title>
        <authorList>
            <person name="Tang Y."/>
            <person name="Ouyang W."/>
            <person name="Liu Q."/>
            <person name="Huang B."/>
            <person name="Guo Z."/>
            <person name="Lei P."/>
        </authorList>
    </citation>
    <scope>NUCLEOTIDE SEQUENCE</scope>
    <source>
        <strain evidence="8">S6</strain>
    </source>
</reference>
<dbReference type="Proteomes" id="UP000676409">
    <property type="component" value="Chromosome"/>
</dbReference>
<dbReference type="PANTHER" id="PTHR42715">
    <property type="entry name" value="BETA-GLUCOSIDASE"/>
    <property type="match status" value="1"/>
</dbReference>
<evidence type="ECO:0000313" key="9">
    <source>
        <dbReference type="Proteomes" id="UP000676409"/>
    </source>
</evidence>
<dbReference type="Pfam" id="PF00933">
    <property type="entry name" value="Glyco_hydro_3"/>
    <property type="match status" value="1"/>
</dbReference>
<dbReference type="Gene3D" id="3.40.50.1700">
    <property type="entry name" value="Glycoside hydrolase family 3 C-terminal domain"/>
    <property type="match status" value="1"/>
</dbReference>
<organism evidence="8 9">
    <name type="scientific">Phenylobacterium montanum</name>
    <dbReference type="NCBI Taxonomy" id="2823693"/>
    <lineage>
        <taxon>Bacteria</taxon>
        <taxon>Pseudomonadati</taxon>
        <taxon>Pseudomonadota</taxon>
        <taxon>Alphaproteobacteria</taxon>
        <taxon>Caulobacterales</taxon>
        <taxon>Caulobacteraceae</taxon>
        <taxon>Phenylobacterium</taxon>
    </lineage>
</organism>
<dbReference type="InterPro" id="IPR036962">
    <property type="entry name" value="Glyco_hydro_3_N_sf"/>
</dbReference>
<evidence type="ECO:0000256" key="5">
    <source>
        <dbReference type="RuleBase" id="RU361161"/>
    </source>
</evidence>
<dbReference type="InterPro" id="IPR019800">
    <property type="entry name" value="Glyco_hydro_3_AS"/>
</dbReference>
<dbReference type="AlphaFoldDB" id="A0A975IXL4"/>
<evidence type="ECO:0000256" key="1">
    <source>
        <dbReference type="ARBA" id="ARBA00005336"/>
    </source>
</evidence>
<sequence length="731" mass="76461">MRGLLCNGLSAIAALAALASPTAGQTHESGAPSPAIEARVASLLGQMTLEEKLTLVNGRFPRMMKSLPAGVIPSAGYVAGVARLGVPEMKESDASLGVANAGRTGDDAVALPSALALAASWDADMAYAGGAMIGGEARHKGFNVLLAGGVNLVRDPFNGRNFEYLGEDPLLAGRMAAASVRGVQSQHVISTVKHFVLNAQETGRHVLDARIGEAALRESDLLAFEIAIESGAPGAVMCAYNKVGGAYACENPHILTDVLKTDWGWKGFVMSDWGAVHTVEAARAGLDQESGQELDQEAYFDAPLRAALADGRVSLTRLNDMVGRILRSQLATGLMDPLPAAGPYDKAADAAIAQAEAEAGLLLLKNEGDILPLAAGARRIAVIGGHADVGVLSGGGSSQVIPAGSLVRARPAASPAWSEGIVYHPSSPLAAIRSRAGSGVVQFDPGEDIASAARLARDSDVAVVFAEQWTTEGADAPLSLSDHQEALIGAVATANPRTIVVLENGGPVLMPWIDAAKAVVEAWYPGQRGGEAIARLLFGEVSPKGRLPVTFAAGPDQLVRPSPPGLAMATAEGLKPEAQAPFAVNYVEGSSVGYRWFAEKDRKPLFPFGYGLSYTRFHYGRLKATGGSGVTVQVEVANIGQRPGVAVAQLYLAKSPGRTQQRLLGWRRVALKPGERRRVEITAEPRLLADWDEAAHDWRIRPGAYALFVGDNADDRAATAQAVLRGAELKP</sequence>
<dbReference type="SMART" id="SM01217">
    <property type="entry name" value="Fn3_like"/>
    <property type="match status" value="1"/>
</dbReference>
<dbReference type="InterPro" id="IPR050288">
    <property type="entry name" value="Cellulose_deg_GH3"/>
</dbReference>
<evidence type="ECO:0000256" key="4">
    <source>
        <dbReference type="ARBA" id="ARBA00023295"/>
    </source>
</evidence>
<dbReference type="InterPro" id="IPR017853">
    <property type="entry name" value="GH"/>
</dbReference>
<feature type="chain" id="PRO_5037745060" evidence="6">
    <location>
        <begin position="20"/>
        <end position="731"/>
    </location>
</feature>
<protein>
    <submittedName>
        <fullName evidence="8">Glycoside hydrolase family 3 C-terminal domain-containing protein</fullName>
    </submittedName>
</protein>
<keyword evidence="2 5" id="KW-0378">Hydrolase</keyword>
<feature type="signal peptide" evidence="6">
    <location>
        <begin position="1"/>
        <end position="19"/>
    </location>
</feature>
<dbReference type="Gene3D" id="3.20.20.300">
    <property type="entry name" value="Glycoside hydrolase, family 3, N-terminal domain"/>
    <property type="match status" value="1"/>
</dbReference>
<dbReference type="EMBL" id="CP073078">
    <property type="protein sequence ID" value="QUD90764.1"/>
    <property type="molecule type" value="Genomic_DNA"/>
</dbReference>
<dbReference type="InterPro" id="IPR013783">
    <property type="entry name" value="Ig-like_fold"/>
</dbReference>
<keyword evidence="4 5" id="KW-0326">Glycosidase</keyword>
<proteinExistence type="inferred from homology"/>
<comment type="similarity">
    <text evidence="1 5">Belongs to the glycosyl hydrolase 3 family.</text>
</comment>
<evidence type="ECO:0000256" key="3">
    <source>
        <dbReference type="ARBA" id="ARBA00023277"/>
    </source>
</evidence>
<dbReference type="PANTHER" id="PTHR42715:SF10">
    <property type="entry name" value="BETA-GLUCOSIDASE"/>
    <property type="match status" value="1"/>
</dbReference>
<dbReference type="InterPro" id="IPR002772">
    <property type="entry name" value="Glyco_hydro_3_C"/>
</dbReference>
<dbReference type="PRINTS" id="PR00133">
    <property type="entry name" value="GLHYDRLASE3"/>
</dbReference>
<dbReference type="InterPro" id="IPR036881">
    <property type="entry name" value="Glyco_hydro_3_C_sf"/>
</dbReference>
<evidence type="ECO:0000256" key="2">
    <source>
        <dbReference type="ARBA" id="ARBA00022801"/>
    </source>
</evidence>
<dbReference type="KEGG" id="caul:KCG34_12475"/>
<evidence type="ECO:0000259" key="7">
    <source>
        <dbReference type="SMART" id="SM01217"/>
    </source>
</evidence>
<gene>
    <name evidence="8" type="ORF">KCG34_12475</name>
</gene>
<evidence type="ECO:0000313" key="8">
    <source>
        <dbReference type="EMBL" id="QUD90764.1"/>
    </source>
</evidence>